<reference evidence="1" key="1">
    <citation type="submission" date="2014-11" db="EMBL/GenBank/DDBJ databases">
        <authorList>
            <person name="Amaro Gonzalez C."/>
        </authorList>
    </citation>
    <scope>NUCLEOTIDE SEQUENCE</scope>
</reference>
<dbReference type="EMBL" id="GBXM01066987">
    <property type="protein sequence ID" value="JAH41590.1"/>
    <property type="molecule type" value="Transcribed_RNA"/>
</dbReference>
<protein>
    <submittedName>
        <fullName evidence="1">Uncharacterized protein</fullName>
    </submittedName>
</protein>
<accession>A0A0E9SLN5</accession>
<evidence type="ECO:0000313" key="1">
    <source>
        <dbReference type="EMBL" id="JAH41590.1"/>
    </source>
</evidence>
<dbReference type="AlphaFoldDB" id="A0A0E9SLN5"/>
<name>A0A0E9SLN5_ANGAN</name>
<proteinExistence type="predicted"/>
<organism evidence="1">
    <name type="scientific">Anguilla anguilla</name>
    <name type="common">European freshwater eel</name>
    <name type="synonym">Muraena anguilla</name>
    <dbReference type="NCBI Taxonomy" id="7936"/>
    <lineage>
        <taxon>Eukaryota</taxon>
        <taxon>Metazoa</taxon>
        <taxon>Chordata</taxon>
        <taxon>Craniata</taxon>
        <taxon>Vertebrata</taxon>
        <taxon>Euteleostomi</taxon>
        <taxon>Actinopterygii</taxon>
        <taxon>Neopterygii</taxon>
        <taxon>Teleostei</taxon>
        <taxon>Anguilliformes</taxon>
        <taxon>Anguillidae</taxon>
        <taxon>Anguilla</taxon>
    </lineage>
</organism>
<reference evidence="1" key="2">
    <citation type="journal article" date="2015" name="Fish Shellfish Immunol.">
        <title>Early steps in the European eel (Anguilla anguilla)-Vibrio vulnificus interaction in the gills: Role of the RtxA13 toxin.</title>
        <authorList>
            <person name="Callol A."/>
            <person name="Pajuelo D."/>
            <person name="Ebbesson L."/>
            <person name="Teles M."/>
            <person name="MacKenzie S."/>
            <person name="Amaro C."/>
        </authorList>
    </citation>
    <scope>NUCLEOTIDE SEQUENCE</scope>
</reference>
<sequence length="43" mass="5100">MHLQGCPISMQLYLAQTLCEIHRPVLPSFPTNYYYYFFCLSLP</sequence>